<evidence type="ECO:0000313" key="1">
    <source>
        <dbReference type="EMBL" id="KAK1131838.1"/>
    </source>
</evidence>
<protein>
    <submittedName>
        <fullName evidence="1">Uncharacterized protein</fullName>
    </submittedName>
</protein>
<gene>
    <name evidence="1" type="ORF">K0M31_015989</name>
</gene>
<name>A0AA40G6X8_9HYME</name>
<reference evidence="1" key="1">
    <citation type="submission" date="2021-10" db="EMBL/GenBank/DDBJ databases">
        <title>Melipona bicolor Genome sequencing and assembly.</title>
        <authorList>
            <person name="Araujo N.S."/>
            <person name="Arias M.C."/>
        </authorList>
    </citation>
    <scope>NUCLEOTIDE SEQUENCE</scope>
    <source>
        <strain evidence="1">USP_2M_L1-L4_2017</strain>
        <tissue evidence="1">Whole body</tissue>
    </source>
</reference>
<dbReference type="AlphaFoldDB" id="A0AA40G6X8"/>
<accession>A0AA40G6X8</accession>
<sequence>MVDQRVFSLAVFTQQIDSSYLPTQVRDTSKEKSFPPLITKKQQSLNEKKASPFVTTSPIRRTVTLRKKQKKDGTKDDQIDPETIDLAIEPVKRIFIKNPDIYTIKFEQYKGLLIKAKGNQDIVQLAQSYTNNLSSLIKMLLPQLGKQIH</sequence>
<dbReference type="EMBL" id="JAHYIQ010000005">
    <property type="protein sequence ID" value="KAK1131838.1"/>
    <property type="molecule type" value="Genomic_DNA"/>
</dbReference>
<proteinExistence type="predicted"/>
<dbReference type="Proteomes" id="UP001177670">
    <property type="component" value="Unassembled WGS sequence"/>
</dbReference>
<comment type="caution">
    <text evidence="1">The sequence shown here is derived from an EMBL/GenBank/DDBJ whole genome shotgun (WGS) entry which is preliminary data.</text>
</comment>
<keyword evidence="2" id="KW-1185">Reference proteome</keyword>
<evidence type="ECO:0000313" key="2">
    <source>
        <dbReference type="Proteomes" id="UP001177670"/>
    </source>
</evidence>
<organism evidence="1 2">
    <name type="scientific">Melipona bicolor</name>
    <dbReference type="NCBI Taxonomy" id="60889"/>
    <lineage>
        <taxon>Eukaryota</taxon>
        <taxon>Metazoa</taxon>
        <taxon>Ecdysozoa</taxon>
        <taxon>Arthropoda</taxon>
        <taxon>Hexapoda</taxon>
        <taxon>Insecta</taxon>
        <taxon>Pterygota</taxon>
        <taxon>Neoptera</taxon>
        <taxon>Endopterygota</taxon>
        <taxon>Hymenoptera</taxon>
        <taxon>Apocrita</taxon>
        <taxon>Aculeata</taxon>
        <taxon>Apoidea</taxon>
        <taxon>Anthophila</taxon>
        <taxon>Apidae</taxon>
        <taxon>Melipona</taxon>
    </lineage>
</organism>